<gene>
    <name evidence="2" type="ORF">QU605_09465</name>
</gene>
<evidence type="ECO:0000259" key="1">
    <source>
        <dbReference type="Pfam" id="PF19783"/>
    </source>
</evidence>
<name>A0ABT7WFK3_9FLAO</name>
<dbReference type="EMBL" id="JAUDUY010000004">
    <property type="protein sequence ID" value="MDM9631698.1"/>
    <property type="molecule type" value="Genomic_DNA"/>
</dbReference>
<sequence>MIKRGLIVFLIILSGPVTLSQTYIDLVTASYNYSPPASFEFSDQKTNIHNADISLTLPVPLKKDVVLLPGLSTTVNQLSLDPDSNGSTGVFKVGLQLGVRIPYANNWSGLHYLIPRISSALNEYRSGFQIATIQLFEKQKSPTATYGFGIYASEESYGWMLVPLASFYLKDPEDRYELRIFFPSRGDVNYRLSDQLRLGLYFDSLGSTHDLQSPQFGSSYVQRISNDLQAYLRFDLTPSLLLAVRAGYAFFRSYRVYDSRDTAGVSIANFFFNDNRTPLNQTVGDGFLFGVRFIYRYNFSD</sequence>
<dbReference type="Proteomes" id="UP001174839">
    <property type="component" value="Unassembled WGS sequence"/>
</dbReference>
<evidence type="ECO:0000313" key="2">
    <source>
        <dbReference type="EMBL" id="MDM9631698.1"/>
    </source>
</evidence>
<dbReference type="InterPro" id="IPR046235">
    <property type="entry name" value="DUF6268"/>
</dbReference>
<dbReference type="RefSeq" id="WP_289725063.1">
    <property type="nucleotide sequence ID" value="NZ_JAUDUY010000004.1"/>
</dbReference>
<accession>A0ABT7WFK3</accession>
<proteinExistence type="predicted"/>
<evidence type="ECO:0000313" key="3">
    <source>
        <dbReference type="Proteomes" id="UP001174839"/>
    </source>
</evidence>
<protein>
    <submittedName>
        <fullName evidence="2">DUF6268 family outer membrane beta-barrel protein</fullName>
    </submittedName>
</protein>
<organism evidence="2 3">
    <name type="scientific">Robiginitalea aurantiaca</name>
    <dbReference type="NCBI Taxonomy" id="3056915"/>
    <lineage>
        <taxon>Bacteria</taxon>
        <taxon>Pseudomonadati</taxon>
        <taxon>Bacteroidota</taxon>
        <taxon>Flavobacteriia</taxon>
        <taxon>Flavobacteriales</taxon>
        <taxon>Flavobacteriaceae</taxon>
        <taxon>Robiginitalea</taxon>
    </lineage>
</organism>
<feature type="domain" description="DUF6268" evidence="1">
    <location>
        <begin position="91"/>
        <end position="259"/>
    </location>
</feature>
<reference evidence="2" key="1">
    <citation type="submission" date="2023-06" db="EMBL/GenBank/DDBJ databases">
        <title>Robiginitalea aurantiacus sp. nov. and Algoriphagus sediminis sp. nov., isolated from coastal sediment.</title>
        <authorList>
            <person name="Zhou Z.Y."/>
            <person name="An J."/>
            <person name="Jia Y.W."/>
            <person name="Du Z.J."/>
        </authorList>
    </citation>
    <scope>NUCLEOTIDE SEQUENCE</scope>
    <source>
        <strain evidence="2">M39</strain>
    </source>
</reference>
<comment type="caution">
    <text evidence="2">The sequence shown here is derived from an EMBL/GenBank/DDBJ whole genome shotgun (WGS) entry which is preliminary data.</text>
</comment>
<dbReference type="Pfam" id="PF19783">
    <property type="entry name" value="DUF6268"/>
    <property type="match status" value="1"/>
</dbReference>
<keyword evidence="3" id="KW-1185">Reference proteome</keyword>